<dbReference type="RefSeq" id="WP_354418342.1">
    <property type="nucleotide sequence ID" value="NZ_JBEPLM010000037.1"/>
</dbReference>
<dbReference type="Proteomes" id="UP001549036">
    <property type="component" value="Unassembled WGS sequence"/>
</dbReference>
<reference evidence="2 3" key="1">
    <citation type="submission" date="2024-06" db="EMBL/GenBank/DDBJ databases">
        <title>Genomic Encyclopedia of Type Strains, Phase IV (KMG-IV): sequencing the most valuable type-strain genomes for metagenomic binning, comparative biology and taxonomic classification.</title>
        <authorList>
            <person name="Goeker M."/>
        </authorList>
    </citation>
    <scope>NUCLEOTIDE SEQUENCE [LARGE SCALE GENOMIC DNA]</scope>
    <source>
        <strain evidence="2 3">DSM 29846</strain>
    </source>
</reference>
<name>A0ABV2I512_9HYPH</name>
<accession>A0ABV2I512</accession>
<feature type="region of interest" description="Disordered" evidence="1">
    <location>
        <begin position="1"/>
        <end position="33"/>
    </location>
</feature>
<evidence type="ECO:0000313" key="2">
    <source>
        <dbReference type="EMBL" id="MET3597994.1"/>
    </source>
</evidence>
<organism evidence="2 3">
    <name type="scientific">Mesorhizobium shonense</name>
    <dbReference type="NCBI Taxonomy" id="1209948"/>
    <lineage>
        <taxon>Bacteria</taxon>
        <taxon>Pseudomonadati</taxon>
        <taxon>Pseudomonadota</taxon>
        <taxon>Alphaproteobacteria</taxon>
        <taxon>Hyphomicrobiales</taxon>
        <taxon>Phyllobacteriaceae</taxon>
        <taxon>Mesorhizobium</taxon>
    </lineage>
</organism>
<gene>
    <name evidence="2" type="ORF">ABID26_007421</name>
</gene>
<sequence length="166" mass="17684">MERTADAARPAGTWEAAPSTGNESPNHGAGHAARSTEGNILVPAFDGQGADGIRRDSLRSGLGDRSVAAAVSEDAQVRRELADRTIYLQTAYRDPKAATARLDEIIARDDATSAARRLASDPAQLGELRSRDGFFAQGKARGCNILFAYNKLQIPITAVIRSLFSS</sequence>
<dbReference type="EMBL" id="JBEPLM010000037">
    <property type="protein sequence ID" value="MET3597994.1"/>
    <property type="molecule type" value="Genomic_DNA"/>
</dbReference>
<keyword evidence="3" id="KW-1185">Reference proteome</keyword>
<comment type="caution">
    <text evidence="2">The sequence shown here is derived from an EMBL/GenBank/DDBJ whole genome shotgun (WGS) entry which is preliminary data.</text>
</comment>
<evidence type="ECO:0000313" key="3">
    <source>
        <dbReference type="Proteomes" id="UP001549036"/>
    </source>
</evidence>
<evidence type="ECO:0000256" key="1">
    <source>
        <dbReference type="SAM" id="MobiDB-lite"/>
    </source>
</evidence>
<proteinExistence type="predicted"/>
<protein>
    <submittedName>
        <fullName evidence="2">Uncharacterized protein</fullName>
    </submittedName>
</protein>